<feature type="binding site" evidence="5">
    <location>
        <position position="336"/>
    </location>
    <ligand>
        <name>Zn(2+)</name>
        <dbReference type="ChEBI" id="CHEBI:29105"/>
    </ligand>
</feature>
<protein>
    <submittedName>
        <fullName evidence="8">Adiponectin receptor protein</fullName>
    </submittedName>
</protein>
<comment type="caution">
    <text evidence="8">The sequence shown here is derived from an EMBL/GenBank/DDBJ whole genome shotgun (WGS) entry which is preliminary data.</text>
</comment>
<evidence type="ECO:0000256" key="2">
    <source>
        <dbReference type="ARBA" id="ARBA00022692"/>
    </source>
</evidence>
<dbReference type="Proteomes" id="UP000036987">
    <property type="component" value="Unassembled WGS sequence"/>
</dbReference>
<dbReference type="AlphaFoldDB" id="A0A0K9PG66"/>
<evidence type="ECO:0000256" key="3">
    <source>
        <dbReference type="ARBA" id="ARBA00022989"/>
    </source>
</evidence>
<sequence>MTMSFTDKKSSPNSKLQGRSAGDRKREKKRKKKKNTEFNRSQNVRLVRFEELPEYLKDNEFILDHYRSEWSIKDALLSIFAWHNETLNVWTHFGGFLLFLVLTVLHSMDAAEVGEMPFIPGFFRLISNASSDSLGDISGSLQNSMAKRHVLVSKPEDVSQGWKVPRWPRLVFMIGAMICLSFSSISHLLACHSRRLNFFFWRLDYTGIAIMIVSSFIPPIYYAFIDHPVFQLTYIFTISIIGFLVIITLLSPTFSSPAFRPYRVYLFLSMGCSGIIPAIHSISLNWEHHSCHIALVLEVIMGISYGIGAGVYVSRVPERWNPGAFDLAGHSHQIFHVLVLVGALVHYAAIYILLEWRDAQSYHHHAFAASDAI</sequence>
<feature type="transmembrane region" description="Helical" evidence="7">
    <location>
        <begin position="170"/>
        <end position="191"/>
    </location>
</feature>
<keyword evidence="2 7" id="KW-0812">Transmembrane</keyword>
<dbReference type="InterPro" id="IPR004254">
    <property type="entry name" value="AdipoR/HlyIII-related"/>
</dbReference>
<dbReference type="GO" id="GO:0009744">
    <property type="term" value="P:response to sucrose"/>
    <property type="evidence" value="ECO:0007669"/>
    <property type="project" value="UniProtKB-ARBA"/>
</dbReference>
<gene>
    <name evidence="8" type="ORF">ZOSMA_250G00060</name>
</gene>
<keyword evidence="5" id="KW-0479">Metal-binding</keyword>
<proteinExistence type="predicted"/>
<dbReference type="GO" id="GO:0038023">
    <property type="term" value="F:signaling receptor activity"/>
    <property type="evidence" value="ECO:0000318"/>
    <property type="project" value="GO_Central"/>
</dbReference>
<feature type="transmembrane region" description="Helical" evidence="7">
    <location>
        <begin position="230"/>
        <end position="250"/>
    </location>
</feature>
<dbReference type="STRING" id="29655.A0A0K9PG66"/>
<comment type="subcellular location">
    <subcellularLocation>
        <location evidence="1">Membrane</location>
        <topology evidence="1">Multi-pass membrane protein</topology>
    </subcellularLocation>
</comment>
<keyword evidence="9" id="KW-1185">Reference proteome</keyword>
<feature type="region of interest" description="Disordered" evidence="6">
    <location>
        <begin position="1"/>
        <end position="37"/>
    </location>
</feature>
<feature type="compositionally biased region" description="Basic and acidic residues" evidence="6">
    <location>
        <begin position="1"/>
        <end position="10"/>
    </location>
</feature>
<feature type="transmembrane region" description="Helical" evidence="7">
    <location>
        <begin position="262"/>
        <end position="280"/>
    </location>
</feature>
<dbReference type="GO" id="GO:0046872">
    <property type="term" value="F:metal ion binding"/>
    <property type="evidence" value="ECO:0007669"/>
    <property type="project" value="UniProtKB-KW"/>
</dbReference>
<dbReference type="GO" id="GO:0016020">
    <property type="term" value="C:membrane"/>
    <property type="evidence" value="ECO:0007669"/>
    <property type="project" value="UniProtKB-SubCell"/>
</dbReference>
<feature type="transmembrane region" description="Helical" evidence="7">
    <location>
        <begin position="87"/>
        <end position="108"/>
    </location>
</feature>
<evidence type="ECO:0000256" key="1">
    <source>
        <dbReference type="ARBA" id="ARBA00004141"/>
    </source>
</evidence>
<dbReference type="GO" id="GO:0009725">
    <property type="term" value="P:response to hormone"/>
    <property type="evidence" value="ECO:0000318"/>
    <property type="project" value="GO_Central"/>
</dbReference>
<evidence type="ECO:0000256" key="6">
    <source>
        <dbReference type="SAM" id="MobiDB-lite"/>
    </source>
</evidence>
<reference evidence="9" key="1">
    <citation type="journal article" date="2016" name="Nature">
        <title>The genome of the seagrass Zostera marina reveals angiosperm adaptation to the sea.</title>
        <authorList>
            <person name="Olsen J.L."/>
            <person name="Rouze P."/>
            <person name="Verhelst B."/>
            <person name="Lin Y.-C."/>
            <person name="Bayer T."/>
            <person name="Collen J."/>
            <person name="Dattolo E."/>
            <person name="De Paoli E."/>
            <person name="Dittami S."/>
            <person name="Maumus F."/>
            <person name="Michel G."/>
            <person name="Kersting A."/>
            <person name="Lauritano C."/>
            <person name="Lohaus R."/>
            <person name="Toepel M."/>
            <person name="Tonon T."/>
            <person name="Vanneste K."/>
            <person name="Amirebrahimi M."/>
            <person name="Brakel J."/>
            <person name="Bostroem C."/>
            <person name="Chovatia M."/>
            <person name="Grimwood J."/>
            <person name="Jenkins J.W."/>
            <person name="Jueterbock A."/>
            <person name="Mraz A."/>
            <person name="Stam W.T."/>
            <person name="Tice H."/>
            <person name="Bornberg-Bauer E."/>
            <person name="Green P.J."/>
            <person name="Pearson G.A."/>
            <person name="Procaccini G."/>
            <person name="Duarte C.M."/>
            <person name="Schmutz J."/>
            <person name="Reusch T.B.H."/>
            <person name="Van de Peer Y."/>
        </authorList>
    </citation>
    <scope>NUCLEOTIDE SEQUENCE [LARGE SCALE GENOMIC DNA]</scope>
    <source>
        <strain evidence="9">cv. Finnish</strain>
    </source>
</reference>
<keyword evidence="4 7" id="KW-0472">Membrane</keyword>
<evidence type="ECO:0000313" key="9">
    <source>
        <dbReference type="Proteomes" id="UP000036987"/>
    </source>
</evidence>
<evidence type="ECO:0000313" key="8">
    <source>
        <dbReference type="EMBL" id="KMZ67969.1"/>
    </source>
</evidence>
<evidence type="ECO:0000256" key="7">
    <source>
        <dbReference type="SAM" id="Phobius"/>
    </source>
</evidence>
<evidence type="ECO:0000256" key="5">
    <source>
        <dbReference type="PIRSR" id="PIRSR604254-1"/>
    </source>
</evidence>
<organism evidence="8 9">
    <name type="scientific">Zostera marina</name>
    <name type="common">Eelgrass</name>
    <dbReference type="NCBI Taxonomy" id="29655"/>
    <lineage>
        <taxon>Eukaryota</taxon>
        <taxon>Viridiplantae</taxon>
        <taxon>Streptophyta</taxon>
        <taxon>Embryophyta</taxon>
        <taxon>Tracheophyta</taxon>
        <taxon>Spermatophyta</taxon>
        <taxon>Magnoliopsida</taxon>
        <taxon>Liliopsida</taxon>
        <taxon>Zosteraceae</taxon>
        <taxon>Zostera</taxon>
    </lineage>
</organism>
<feature type="binding site" evidence="5">
    <location>
        <position position="187"/>
    </location>
    <ligand>
        <name>Zn(2+)</name>
        <dbReference type="ChEBI" id="CHEBI:29105"/>
    </ligand>
</feature>
<dbReference type="PANTHER" id="PTHR20855">
    <property type="entry name" value="ADIPOR/PROGESTIN RECEPTOR-RELATED"/>
    <property type="match status" value="1"/>
</dbReference>
<name>A0A0K9PG66_ZOSMR</name>
<dbReference type="OMA" id="RKIYWSM"/>
<feature type="transmembrane region" description="Helical" evidence="7">
    <location>
        <begin position="292"/>
        <end position="313"/>
    </location>
</feature>
<feature type="transmembrane region" description="Helical" evidence="7">
    <location>
        <begin position="203"/>
        <end position="224"/>
    </location>
</feature>
<keyword evidence="8" id="KW-0675">Receptor</keyword>
<dbReference type="EMBL" id="LFYR01000867">
    <property type="protein sequence ID" value="KMZ67969.1"/>
    <property type="molecule type" value="Genomic_DNA"/>
</dbReference>
<feature type="transmembrane region" description="Helical" evidence="7">
    <location>
        <begin position="334"/>
        <end position="354"/>
    </location>
</feature>
<feature type="binding site" evidence="5">
    <location>
        <position position="332"/>
    </location>
    <ligand>
        <name>Zn(2+)</name>
        <dbReference type="ChEBI" id="CHEBI:29105"/>
    </ligand>
</feature>
<dbReference type="Pfam" id="PF03006">
    <property type="entry name" value="HlyIII"/>
    <property type="match status" value="1"/>
</dbReference>
<dbReference type="PANTHER" id="PTHR20855:SF100">
    <property type="entry name" value="HEPTAHELICAL TRANSMEMBRANE PROTEIN 2"/>
    <property type="match status" value="1"/>
</dbReference>
<dbReference type="OrthoDB" id="529367at2759"/>
<keyword evidence="5" id="KW-0862">Zinc</keyword>
<accession>A0A0K9PG66</accession>
<keyword evidence="3 7" id="KW-1133">Transmembrane helix</keyword>
<evidence type="ECO:0000256" key="4">
    <source>
        <dbReference type="ARBA" id="ARBA00023136"/>
    </source>
</evidence>